<proteinExistence type="predicted"/>
<name>A5AVY6_VITVI</name>
<evidence type="ECO:0000256" key="1">
    <source>
        <dbReference type="SAM" id="SignalP"/>
    </source>
</evidence>
<accession>A5AVY6</accession>
<dbReference type="EMBL" id="AM437574">
    <property type="protein sequence ID" value="CAN80492.1"/>
    <property type="molecule type" value="Genomic_DNA"/>
</dbReference>
<gene>
    <name evidence="2" type="ORF">VITISV_042680</name>
</gene>
<feature type="chain" id="PRO_5002677911" evidence="1">
    <location>
        <begin position="26"/>
        <end position="257"/>
    </location>
</feature>
<keyword evidence="1" id="KW-0732">Signal</keyword>
<dbReference type="AlphaFoldDB" id="A5AVY6"/>
<organism evidence="2">
    <name type="scientific">Vitis vinifera</name>
    <name type="common">Grape</name>
    <dbReference type="NCBI Taxonomy" id="29760"/>
    <lineage>
        <taxon>Eukaryota</taxon>
        <taxon>Viridiplantae</taxon>
        <taxon>Streptophyta</taxon>
        <taxon>Embryophyta</taxon>
        <taxon>Tracheophyta</taxon>
        <taxon>Spermatophyta</taxon>
        <taxon>Magnoliopsida</taxon>
        <taxon>eudicotyledons</taxon>
        <taxon>Gunneridae</taxon>
        <taxon>Pentapetalae</taxon>
        <taxon>rosids</taxon>
        <taxon>Vitales</taxon>
        <taxon>Vitaceae</taxon>
        <taxon>Viteae</taxon>
        <taxon>Vitis</taxon>
    </lineage>
</organism>
<dbReference type="ExpressionAtlas" id="A5AVY6">
    <property type="expression patterns" value="baseline and differential"/>
</dbReference>
<protein>
    <submittedName>
        <fullName evidence="2">Uncharacterized protein</fullName>
    </submittedName>
</protein>
<evidence type="ECO:0000313" key="2">
    <source>
        <dbReference type="EMBL" id="CAN80492.1"/>
    </source>
</evidence>
<feature type="signal peptide" evidence="1">
    <location>
        <begin position="1"/>
        <end position="25"/>
    </location>
</feature>
<sequence>MGYIEPVEFSALGLLAVAFVSLSSPDDVERKLGYETLGEFKNVFEMCQKRKVASWAIDWDPEITDYLTQAISISEQFEFLAEYLEQALPGKERATSMMAEKKVSAAPSVKRVCLDEIKDEYVCNDFFHSRWKICCNFDLHAWDPKDLEGIREAVFGEVSKRGIFLLREHAHHTGNGVTAVVPKTFEDEKIETSSPTKKLFLAFWKGDFITDIESLFGHFFGGEFFTDIGVTFWVFYGEAQILIEKGKFITVGVVHHR</sequence>
<reference evidence="2" key="1">
    <citation type="journal article" date="2007" name="PLoS ONE">
        <title>The first genome sequence of an elite grapevine cultivar (Pinot noir Vitis vinifera L.): coping with a highly heterozygous genome.</title>
        <authorList>
            <person name="Velasco R."/>
            <person name="Zharkikh A."/>
            <person name="Troggio M."/>
            <person name="Cartwright D.A."/>
            <person name="Cestaro A."/>
            <person name="Pruss D."/>
            <person name="Pindo M."/>
            <person name="FitzGerald L.M."/>
            <person name="Vezzulli S."/>
            <person name="Reid J."/>
            <person name="Malacarne G."/>
            <person name="Iliev D."/>
            <person name="Coppola G."/>
            <person name="Wardell B."/>
            <person name="Micheletti D."/>
            <person name="Macalma T."/>
            <person name="Facci M."/>
            <person name="Mitchell J.T."/>
            <person name="Perazzolli M."/>
            <person name="Eldredge G."/>
            <person name="Gatto P."/>
            <person name="Oyzerski R."/>
            <person name="Moretto M."/>
            <person name="Gutin N."/>
            <person name="Stefanini M."/>
            <person name="Chen Y."/>
            <person name="Segala C."/>
            <person name="Davenport C."/>
            <person name="Dematte L."/>
            <person name="Mraz A."/>
            <person name="Battilana J."/>
            <person name="Stormo K."/>
            <person name="Costa F."/>
            <person name="Tao Q."/>
            <person name="Si-Ammour A."/>
            <person name="Harkins T."/>
            <person name="Lackey A."/>
            <person name="Perbost C."/>
            <person name="Taillon B."/>
            <person name="Stella A."/>
            <person name="Solovyev V."/>
            <person name="Fawcett J.A."/>
            <person name="Sterck L."/>
            <person name="Vandepoele K."/>
            <person name="Grando S.M."/>
            <person name="Toppo S."/>
            <person name="Moser C."/>
            <person name="Lanchbury J."/>
            <person name="Bogden R."/>
            <person name="Skolnick M."/>
            <person name="Sgaramella V."/>
            <person name="Bhatnagar S.K."/>
            <person name="Fontana P."/>
            <person name="Gutin A."/>
            <person name="Van de Peer Y."/>
            <person name="Salamini F."/>
            <person name="Viola R."/>
        </authorList>
    </citation>
    <scope>NUCLEOTIDE SEQUENCE</scope>
</reference>